<keyword evidence="1" id="KW-0812">Transmembrane</keyword>
<name>A0A9D4DJ18_DREPO</name>
<gene>
    <name evidence="2" type="ORF">DPMN_184582</name>
</gene>
<protein>
    <submittedName>
        <fullName evidence="2">Uncharacterized protein</fullName>
    </submittedName>
</protein>
<reference evidence="2" key="2">
    <citation type="submission" date="2020-11" db="EMBL/GenBank/DDBJ databases">
        <authorList>
            <person name="McCartney M.A."/>
            <person name="Auch B."/>
            <person name="Kono T."/>
            <person name="Mallez S."/>
            <person name="Becker A."/>
            <person name="Gohl D.M."/>
            <person name="Silverstein K.A.T."/>
            <person name="Koren S."/>
            <person name="Bechman K.B."/>
            <person name="Herman A."/>
            <person name="Abrahante J.E."/>
            <person name="Garbe J."/>
        </authorList>
    </citation>
    <scope>NUCLEOTIDE SEQUENCE</scope>
    <source>
        <strain evidence="2">Duluth1</strain>
        <tissue evidence="2">Whole animal</tissue>
    </source>
</reference>
<evidence type="ECO:0000313" key="3">
    <source>
        <dbReference type="Proteomes" id="UP000828390"/>
    </source>
</evidence>
<organism evidence="2 3">
    <name type="scientific">Dreissena polymorpha</name>
    <name type="common">Zebra mussel</name>
    <name type="synonym">Mytilus polymorpha</name>
    <dbReference type="NCBI Taxonomy" id="45954"/>
    <lineage>
        <taxon>Eukaryota</taxon>
        <taxon>Metazoa</taxon>
        <taxon>Spiralia</taxon>
        <taxon>Lophotrochozoa</taxon>
        <taxon>Mollusca</taxon>
        <taxon>Bivalvia</taxon>
        <taxon>Autobranchia</taxon>
        <taxon>Heteroconchia</taxon>
        <taxon>Euheterodonta</taxon>
        <taxon>Imparidentia</taxon>
        <taxon>Neoheterodontei</taxon>
        <taxon>Myida</taxon>
        <taxon>Dreissenoidea</taxon>
        <taxon>Dreissenidae</taxon>
        <taxon>Dreissena</taxon>
    </lineage>
</organism>
<dbReference type="Proteomes" id="UP000828390">
    <property type="component" value="Unassembled WGS sequence"/>
</dbReference>
<keyword evidence="1" id="KW-1133">Transmembrane helix</keyword>
<comment type="caution">
    <text evidence="2">The sequence shown here is derived from an EMBL/GenBank/DDBJ whole genome shotgun (WGS) entry which is preliminary data.</text>
</comment>
<feature type="transmembrane region" description="Helical" evidence="1">
    <location>
        <begin position="16"/>
        <end position="36"/>
    </location>
</feature>
<evidence type="ECO:0000256" key="1">
    <source>
        <dbReference type="SAM" id="Phobius"/>
    </source>
</evidence>
<proteinExistence type="predicted"/>
<feature type="transmembrane region" description="Helical" evidence="1">
    <location>
        <begin position="48"/>
        <end position="70"/>
    </location>
</feature>
<dbReference type="AlphaFoldDB" id="A0A9D4DJ18"/>
<evidence type="ECO:0000313" key="2">
    <source>
        <dbReference type="EMBL" id="KAH3750066.1"/>
    </source>
</evidence>
<accession>A0A9D4DJ18</accession>
<keyword evidence="1" id="KW-0472">Membrane</keyword>
<reference evidence="2" key="1">
    <citation type="journal article" date="2019" name="bioRxiv">
        <title>The Genome of the Zebra Mussel, Dreissena polymorpha: A Resource for Invasive Species Research.</title>
        <authorList>
            <person name="McCartney M.A."/>
            <person name="Auch B."/>
            <person name="Kono T."/>
            <person name="Mallez S."/>
            <person name="Zhang Y."/>
            <person name="Obille A."/>
            <person name="Becker A."/>
            <person name="Abrahante J.E."/>
            <person name="Garbe J."/>
            <person name="Badalamenti J.P."/>
            <person name="Herman A."/>
            <person name="Mangelson H."/>
            <person name="Liachko I."/>
            <person name="Sullivan S."/>
            <person name="Sone E.D."/>
            <person name="Koren S."/>
            <person name="Silverstein K.A.T."/>
            <person name="Beckman K.B."/>
            <person name="Gohl D.M."/>
        </authorList>
    </citation>
    <scope>NUCLEOTIDE SEQUENCE</scope>
    <source>
        <strain evidence="2">Duluth1</strain>
        <tissue evidence="2">Whole animal</tissue>
    </source>
</reference>
<dbReference type="EMBL" id="JAIWYP010000010">
    <property type="protein sequence ID" value="KAH3750066.1"/>
    <property type="molecule type" value="Genomic_DNA"/>
</dbReference>
<sequence>MLQWRKMELEKKQNTRFIATTPYFMKIKSLIAVFLFKENPEWGRQHSLLNWLLTGVIQCLSTILITRLHLRMLIH</sequence>
<keyword evidence="3" id="KW-1185">Reference proteome</keyword>